<feature type="transmembrane region" description="Helical" evidence="1">
    <location>
        <begin position="49"/>
        <end position="68"/>
    </location>
</feature>
<keyword evidence="1" id="KW-0812">Transmembrane</keyword>
<dbReference type="EMBL" id="OX451737">
    <property type="protein sequence ID" value="CAI8598090.1"/>
    <property type="molecule type" value="Genomic_DNA"/>
</dbReference>
<protein>
    <submittedName>
        <fullName evidence="2">Uncharacterized protein</fullName>
    </submittedName>
</protein>
<feature type="transmembrane region" description="Helical" evidence="1">
    <location>
        <begin position="80"/>
        <end position="99"/>
    </location>
</feature>
<evidence type="ECO:0000313" key="3">
    <source>
        <dbReference type="Proteomes" id="UP001157006"/>
    </source>
</evidence>
<feature type="transmembrane region" description="Helical" evidence="1">
    <location>
        <begin position="135"/>
        <end position="156"/>
    </location>
</feature>
<name>A0AAV0ZHG8_VICFA</name>
<reference evidence="2 3" key="1">
    <citation type="submission" date="2023-01" db="EMBL/GenBank/DDBJ databases">
        <authorList>
            <person name="Kreplak J."/>
        </authorList>
    </citation>
    <scope>NUCLEOTIDE SEQUENCE [LARGE SCALE GENOMIC DNA]</scope>
</reference>
<sequence length="200" mass="23348">MSFLLHFLCYELFLKFQQQFLIHTVWFMLIDMFVKFYGGNCMIDLSFIYLDWASNICAEFVCCFPFRLCGHKSQLRGDCYIFPLCSCFGEIHLFCYGDLLLSASLFWWLLTSRSSVEIVIFINCVHALSRSISSVIVICIFLLLSFGGCSVFAIPLDFFNSIIVFKTVYIPNQFVQILKLFYKFQNIRVGFENVAAWMIE</sequence>
<accession>A0AAV0ZHG8</accession>
<gene>
    <name evidence="2" type="ORF">VFH_II111680</name>
</gene>
<evidence type="ECO:0000313" key="2">
    <source>
        <dbReference type="EMBL" id="CAI8598090.1"/>
    </source>
</evidence>
<proteinExistence type="predicted"/>
<keyword evidence="1" id="KW-0472">Membrane</keyword>
<evidence type="ECO:0000256" key="1">
    <source>
        <dbReference type="SAM" id="Phobius"/>
    </source>
</evidence>
<keyword evidence="1" id="KW-1133">Transmembrane helix</keyword>
<feature type="transmembrane region" description="Helical" evidence="1">
    <location>
        <begin position="20"/>
        <end position="37"/>
    </location>
</feature>
<dbReference type="AlphaFoldDB" id="A0AAV0ZHG8"/>
<organism evidence="2 3">
    <name type="scientific">Vicia faba</name>
    <name type="common">Broad bean</name>
    <name type="synonym">Faba vulgaris</name>
    <dbReference type="NCBI Taxonomy" id="3906"/>
    <lineage>
        <taxon>Eukaryota</taxon>
        <taxon>Viridiplantae</taxon>
        <taxon>Streptophyta</taxon>
        <taxon>Embryophyta</taxon>
        <taxon>Tracheophyta</taxon>
        <taxon>Spermatophyta</taxon>
        <taxon>Magnoliopsida</taxon>
        <taxon>eudicotyledons</taxon>
        <taxon>Gunneridae</taxon>
        <taxon>Pentapetalae</taxon>
        <taxon>rosids</taxon>
        <taxon>fabids</taxon>
        <taxon>Fabales</taxon>
        <taxon>Fabaceae</taxon>
        <taxon>Papilionoideae</taxon>
        <taxon>50 kb inversion clade</taxon>
        <taxon>NPAAA clade</taxon>
        <taxon>Hologalegina</taxon>
        <taxon>IRL clade</taxon>
        <taxon>Fabeae</taxon>
        <taxon>Vicia</taxon>
    </lineage>
</organism>
<keyword evidence="3" id="KW-1185">Reference proteome</keyword>
<dbReference type="Proteomes" id="UP001157006">
    <property type="component" value="Chromosome 2"/>
</dbReference>